<evidence type="ECO:0000313" key="16">
    <source>
        <dbReference type="Proteomes" id="UP000184342"/>
    </source>
</evidence>
<dbReference type="Pfam" id="PF07478">
    <property type="entry name" value="Dala_Dala_lig_C"/>
    <property type="match status" value="1"/>
</dbReference>
<evidence type="ECO:0000256" key="10">
    <source>
        <dbReference type="HAMAP-Rule" id="MF_00047"/>
    </source>
</evidence>
<dbReference type="OrthoDB" id="9813261at2"/>
<keyword evidence="5 13" id="KW-0547">Nucleotide-binding</keyword>
<feature type="domain" description="ATP-grasp" evidence="14">
    <location>
        <begin position="141"/>
        <end position="335"/>
    </location>
</feature>
<comment type="function">
    <text evidence="10">Cell wall formation.</text>
</comment>
<evidence type="ECO:0000256" key="2">
    <source>
        <dbReference type="ARBA" id="ARBA00010871"/>
    </source>
</evidence>
<evidence type="ECO:0000256" key="3">
    <source>
        <dbReference type="ARBA" id="ARBA00022490"/>
    </source>
</evidence>
<comment type="pathway">
    <text evidence="10">Cell wall biogenesis; peptidoglycan biosynthesis.</text>
</comment>
<keyword evidence="9 10" id="KW-0961">Cell wall biogenesis/degradation</keyword>
<evidence type="ECO:0000256" key="9">
    <source>
        <dbReference type="ARBA" id="ARBA00023316"/>
    </source>
</evidence>
<feature type="active site" evidence="11">
    <location>
        <position position="313"/>
    </location>
</feature>
<feature type="active site" evidence="11">
    <location>
        <position position="13"/>
    </location>
</feature>
<keyword evidence="7 10" id="KW-0133">Cell shape</keyword>
<dbReference type="GO" id="GO:0005737">
    <property type="term" value="C:cytoplasm"/>
    <property type="evidence" value="ECO:0007669"/>
    <property type="project" value="UniProtKB-SubCell"/>
</dbReference>
<keyword evidence="3 10" id="KW-0963">Cytoplasm</keyword>
<dbReference type="EC" id="6.3.2.4" evidence="10"/>
<dbReference type="AlphaFoldDB" id="A0A1M6AE38"/>
<organism evidence="15 16">
    <name type="scientific">Parasporobacterium paucivorans DSM 15970</name>
    <dbReference type="NCBI Taxonomy" id="1122934"/>
    <lineage>
        <taxon>Bacteria</taxon>
        <taxon>Bacillati</taxon>
        <taxon>Bacillota</taxon>
        <taxon>Clostridia</taxon>
        <taxon>Lachnospirales</taxon>
        <taxon>Lachnospiraceae</taxon>
        <taxon>Parasporobacterium</taxon>
    </lineage>
</organism>
<dbReference type="RefSeq" id="WP_073992441.1">
    <property type="nucleotide sequence ID" value="NZ_FQYT01000002.1"/>
</dbReference>
<keyword evidence="16" id="KW-1185">Reference proteome</keyword>
<dbReference type="InterPro" id="IPR000291">
    <property type="entry name" value="D-Ala_lig_Van_CS"/>
</dbReference>
<keyword evidence="12" id="KW-0464">Manganese</keyword>
<dbReference type="Gene3D" id="3.40.50.20">
    <property type="match status" value="1"/>
</dbReference>
<dbReference type="GO" id="GO:0046872">
    <property type="term" value="F:metal ion binding"/>
    <property type="evidence" value="ECO:0007669"/>
    <property type="project" value="UniProtKB-KW"/>
</dbReference>
<gene>
    <name evidence="10" type="primary">ddl</name>
    <name evidence="15" type="ORF">SAMN02745691_00140</name>
</gene>
<dbReference type="NCBIfam" id="TIGR01205">
    <property type="entry name" value="D_ala_D_alaTIGR"/>
    <property type="match status" value="1"/>
</dbReference>
<dbReference type="PIRSF" id="PIRSF039102">
    <property type="entry name" value="Ddl/VanB"/>
    <property type="match status" value="1"/>
</dbReference>
<feature type="binding site" evidence="12">
    <location>
        <position position="302"/>
    </location>
    <ligand>
        <name>Mg(2+)</name>
        <dbReference type="ChEBI" id="CHEBI:18420"/>
        <label>2</label>
    </ligand>
</feature>
<evidence type="ECO:0000256" key="13">
    <source>
        <dbReference type="PROSITE-ProRule" id="PRU00409"/>
    </source>
</evidence>
<dbReference type="GO" id="GO:0008360">
    <property type="term" value="P:regulation of cell shape"/>
    <property type="evidence" value="ECO:0007669"/>
    <property type="project" value="UniProtKB-KW"/>
</dbReference>
<dbReference type="Gene3D" id="3.30.470.20">
    <property type="entry name" value="ATP-grasp fold, B domain"/>
    <property type="match status" value="1"/>
</dbReference>
<keyword evidence="4 10" id="KW-0436">Ligase</keyword>
<sequence length="345" mass="37633">MNIVVLAGGRSTEREVSINTGYKVSAALMDKGHNVFMADPYFDIEKPEDSDFFNYKFDLEKGLEYIKLNNRNVSRAMVSNKPFFGKNIMELCSRADIVFMALHGEDGENGKVQAAFDLAGIRYTGSGYLGSALAMDKGLSKQLFIQNAVPTPDGTVVRAGVDPAIPEGMGLPMVVKPCCGGSSVGVSIVKTVDEYENALKAALCYETDVIVESYIQGREFSCGVLGNKALPVIEIAPIGGFYDYEHKYIAGMAEEICPAEIKNEIAEKIQEITLNAGKALRLETYYRADFILDEEENLYCLEVNTLPGMTATSLLPQEANAVGIGFGDLCEKIIELSIRKYDGGQ</sequence>
<evidence type="ECO:0000256" key="12">
    <source>
        <dbReference type="PIRSR" id="PIRSR039102-3"/>
    </source>
</evidence>
<reference evidence="15 16" key="1">
    <citation type="submission" date="2016-11" db="EMBL/GenBank/DDBJ databases">
        <authorList>
            <person name="Jaros S."/>
            <person name="Januszkiewicz K."/>
            <person name="Wedrychowicz H."/>
        </authorList>
    </citation>
    <scope>NUCLEOTIDE SEQUENCE [LARGE SCALE GENOMIC DNA]</scope>
    <source>
        <strain evidence="15 16">DSM 15970</strain>
    </source>
</reference>
<evidence type="ECO:0000256" key="1">
    <source>
        <dbReference type="ARBA" id="ARBA00004496"/>
    </source>
</evidence>
<dbReference type="PROSITE" id="PS00843">
    <property type="entry name" value="DALA_DALA_LIGASE_1"/>
    <property type="match status" value="1"/>
</dbReference>
<feature type="binding site" evidence="12">
    <location>
        <position position="289"/>
    </location>
    <ligand>
        <name>Mg(2+)</name>
        <dbReference type="ChEBI" id="CHEBI:18420"/>
        <label>1</label>
    </ligand>
</feature>
<keyword evidence="8 10" id="KW-0573">Peptidoglycan synthesis</keyword>
<feature type="binding site" evidence="12">
    <location>
        <position position="302"/>
    </location>
    <ligand>
        <name>Mg(2+)</name>
        <dbReference type="ChEBI" id="CHEBI:18420"/>
        <label>1</label>
    </ligand>
</feature>
<comment type="catalytic activity">
    <reaction evidence="10">
        <text>2 D-alanine + ATP = D-alanyl-D-alanine + ADP + phosphate + H(+)</text>
        <dbReference type="Rhea" id="RHEA:11224"/>
        <dbReference type="ChEBI" id="CHEBI:15378"/>
        <dbReference type="ChEBI" id="CHEBI:30616"/>
        <dbReference type="ChEBI" id="CHEBI:43474"/>
        <dbReference type="ChEBI" id="CHEBI:57416"/>
        <dbReference type="ChEBI" id="CHEBI:57822"/>
        <dbReference type="ChEBI" id="CHEBI:456216"/>
        <dbReference type="EC" id="6.3.2.4"/>
    </reaction>
</comment>
<evidence type="ECO:0000256" key="4">
    <source>
        <dbReference type="ARBA" id="ARBA00022598"/>
    </source>
</evidence>
<dbReference type="InterPro" id="IPR011761">
    <property type="entry name" value="ATP-grasp"/>
</dbReference>
<dbReference type="GO" id="GO:0071555">
    <property type="term" value="P:cell wall organization"/>
    <property type="evidence" value="ECO:0007669"/>
    <property type="project" value="UniProtKB-KW"/>
</dbReference>
<comment type="subcellular location">
    <subcellularLocation>
        <location evidence="1 10">Cytoplasm</location>
    </subcellularLocation>
</comment>
<keyword evidence="12" id="KW-0460">Magnesium</keyword>
<dbReference type="SUPFAM" id="SSF52440">
    <property type="entry name" value="PreATP-grasp domain"/>
    <property type="match status" value="1"/>
</dbReference>
<protein>
    <recommendedName>
        <fullName evidence="10">D-alanine--D-alanine ligase</fullName>
        <ecNumber evidence="10">6.3.2.4</ecNumber>
    </recommendedName>
    <alternativeName>
        <fullName evidence="10">D-Ala-D-Ala ligase</fullName>
    </alternativeName>
    <alternativeName>
        <fullName evidence="10">D-alanylalanine synthetase</fullName>
    </alternativeName>
</protein>
<dbReference type="PANTHER" id="PTHR23132:SF23">
    <property type="entry name" value="D-ALANINE--D-ALANINE LIGASE B"/>
    <property type="match status" value="1"/>
</dbReference>
<evidence type="ECO:0000256" key="8">
    <source>
        <dbReference type="ARBA" id="ARBA00022984"/>
    </source>
</evidence>
<accession>A0A1M6AE38</accession>
<keyword evidence="12" id="KW-0479">Metal-binding</keyword>
<evidence type="ECO:0000259" key="14">
    <source>
        <dbReference type="PROSITE" id="PS50975"/>
    </source>
</evidence>
<dbReference type="STRING" id="1122934.SAMN02745691_00140"/>
<dbReference type="GO" id="GO:0005524">
    <property type="term" value="F:ATP binding"/>
    <property type="evidence" value="ECO:0007669"/>
    <property type="project" value="UniProtKB-UniRule"/>
</dbReference>
<dbReference type="GO" id="GO:0008716">
    <property type="term" value="F:D-alanine-D-alanine ligase activity"/>
    <property type="evidence" value="ECO:0007669"/>
    <property type="project" value="UniProtKB-UniRule"/>
</dbReference>
<dbReference type="Proteomes" id="UP000184342">
    <property type="component" value="Unassembled WGS sequence"/>
</dbReference>
<evidence type="ECO:0000313" key="15">
    <source>
        <dbReference type="EMBL" id="SHI34568.1"/>
    </source>
</evidence>
<dbReference type="SUPFAM" id="SSF56059">
    <property type="entry name" value="Glutathione synthetase ATP-binding domain-like"/>
    <property type="match status" value="1"/>
</dbReference>
<keyword evidence="6 13" id="KW-0067">ATP-binding</keyword>
<dbReference type="InterPro" id="IPR005905">
    <property type="entry name" value="D_ala_D_ala"/>
</dbReference>
<dbReference type="InterPro" id="IPR011095">
    <property type="entry name" value="Dala_Dala_lig_C"/>
</dbReference>
<name>A0A1M6AE38_9FIRM</name>
<dbReference type="HAMAP" id="MF_00047">
    <property type="entry name" value="Dala_Dala_lig"/>
    <property type="match status" value="1"/>
</dbReference>
<evidence type="ECO:0000256" key="6">
    <source>
        <dbReference type="ARBA" id="ARBA00022840"/>
    </source>
</evidence>
<dbReference type="NCBIfam" id="NF002378">
    <property type="entry name" value="PRK01372.1"/>
    <property type="match status" value="1"/>
</dbReference>
<dbReference type="InterPro" id="IPR016185">
    <property type="entry name" value="PreATP-grasp_dom_sf"/>
</dbReference>
<evidence type="ECO:0000256" key="11">
    <source>
        <dbReference type="PIRSR" id="PIRSR039102-1"/>
    </source>
</evidence>
<dbReference type="Pfam" id="PF01820">
    <property type="entry name" value="Dala_Dala_lig_N"/>
    <property type="match status" value="1"/>
</dbReference>
<comment type="similarity">
    <text evidence="2 10">Belongs to the D-alanine--D-alanine ligase family.</text>
</comment>
<evidence type="ECO:0000256" key="5">
    <source>
        <dbReference type="ARBA" id="ARBA00022741"/>
    </source>
</evidence>
<dbReference type="UniPathway" id="UPA00219"/>
<feature type="active site" evidence="11">
    <location>
        <position position="182"/>
    </location>
</feature>
<dbReference type="PANTHER" id="PTHR23132">
    <property type="entry name" value="D-ALANINE--D-ALANINE LIGASE"/>
    <property type="match status" value="1"/>
</dbReference>
<dbReference type="Gene3D" id="3.30.1490.20">
    <property type="entry name" value="ATP-grasp fold, A domain"/>
    <property type="match status" value="1"/>
</dbReference>
<dbReference type="InterPro" id="IPR011127">
    <property type="entry name" value="Dala_Dala_lig_N"/>
</dbReference>
<dbReference type="PROSITE" id="PS50975">
    <property type="entry name" value="ATP_GRASP"/>
    <property type="match status" value="1"/>
</dbReference>
<comment type="cofactor">
    <cofactor evidence="12">
        <name>Mg(2+)</name>
        <dbReference type="ChEBI" id="CHEBI:18420"/>
    </cofactor>
    <cofactor evidence="12">
        <name>Mn(2+)</name>
        <dbReference type="ChEBI" id="CHEBI:29035"/>
    </cofactor>
    <text evidence="12">Binds 2 magnesium or manganese ions per subunit.</text>
</comment>
<evidence type="ECO:0000256" key="7">
    <source>
        <dbReference type="ARBA" id="ARBA00022960"/>
    </source>
</evidence>
<dbReference type="InterPro" id="IPR013815">
    <property type="entry name" value="ATP_grasp_subdomain_1"/>
</dbReference>
<feature type="binding site" evidence="12">
    <location>
        <position position="304"/>
    </location>
    <ligand>
        <name>Mg(2+)</name>
        <dbReference type="ChEBI" id="CHEBI:18420"/>
        <label>2</label>
    </ligand>
</feature>
<dbReference type="GO" id="GO:0009252">
    <property type="term" value="P:peptidoglycan biosynthetic process"/>
    <property type="evidence" value="ECO:0007669"/>
    <property type="project" value="UniProtKB-UniRule"/>
</dbReference>
<dbReference type="EMBL" id="FQYT01000002">
    <property type="protein sequence ID" value="SHI34568.1"/>
    <property type="molecule type" value="Genomic_DNA"/>
</dbReference>
<proteinExistence type="inferred from homology"/>